<keyword evidence="11" id="KW-1185">Reference proteome</keyword>
<feature type="transmembrane region" description="Helical" evidence="8">
    <location>
        <begin position="388"/>
        <end position="408"/>
    </location>
</feature>
<dbReference type="PANTHER" id="PTHR45689">
    <property type="entry name" value="I[[H]] CHANNEL, ISOFORM E"/>
    <property type="match status" value="1"/>
</dbReference>
<dbReference type="CDD" id="cd00038">
    <property type="entry name" value="CAP_ED"/>
    <property type="match status" value="1"/>
</dbReference>
<dbReference type="EMBL" id="BRYA01000203">
    <property type="protein sequence ID" value="GMI43954.1"/>
    <property type="molecule type" value="Genomic_DNA"/>
</dbReference>
<dbReference type="AlphaFoldDB" id="A0A9W7GH25"/>
<comment type="caution">
    <text evidence="10">The sequence shown here is derived from an EMBL/GenBank/DDBJ whole genome shotgun (WGS) entry which is preliminary data.</text>
</comment>
<comment type="subcellular location">
    <subcellularLocation>
        <location evidence="1">Membrane</location>
        <topology evidence="1">Multi-pass membrane protein</topology>
    </subcellularLocation>
</comment>
<dbReference type="SUPFAM" id="SSF51206">
    <property type="entry name" value="cAMP-binding domain-like"/>
    <property type="match status" value="1"/>
</dbReference>
<dbReference type="Gene3D" id="1.10.287.70">
    <property type="match status" value="1"/>
</dbReference>
<keyword evidence="6 8" id="KW-0472">Membrane</keyword>
<evidence type="ECO:0000256" key="6">
    <source>
        <dbReference type="ARBA" id="ARBA00023136"/>
    </source>
</evidence>
<sequence length="889" mass="101027">MAAVRDERSGRGERKQGILQDLQSHSKKPSKWQMFISGGRKNLGIKILHDELYEAEQLQLVSERRASLQQEGLSQEEIERAIAKADADAKGRFLIHPDSRYRLWWDMITAFYVVYLIWLVPFSIGFEQWYPNSGMKSFHVFIDVWFIIDVILNFRTGYVDHGVMVMDQQKITKKYIQTYFLVDFVASVPWELFLGNFESADRKTLKLVKYFKVPKLMRISRMIRFFSKYTRFYGLTLSMMSMLVLVHAQGCITAGVIADVCFENDYLFQYPNGTYFIDDSITMCESASHEKEGDCTPHLCATGKVFELYSESLFLSMSYLIGAPVNGYIGGDLSGMGCTAIYARALNATKLDNGIFYDNTDTAIKFEEDIICPNNLVKLLSKYEDDNWHFILVTLFLFIGIAQVAVLYGHLGLLLQSKYQASAAFRMKLDRVKTECKYYKVPWDLQNRVYAYYDYLWVNQKQYDDKIMLMNDRGMSSDLRGKLALFLYKDVIQGVTLFERVDDTFLSKICMELQTRIYLPEDWVITKGDIGSELYIISRGVVQVFIVDANELIDQGVDEQEARKKAEDGSIFLHRGNFFGEVSLLMETRRTTGVQAKTVCELNVLVQEVFEEILRESPEFAEEMKNLVLERKLHNAKTGATTKTKSGSGNAGPSILHSVSFGQHTVENIEAAVVDAIESRQLVTNMRHAANFDDEEFDTQMNEINTGSDLDEIVSARSHRNSFIKPIQDQIDKEKKERAKSASMDALPEASKEEEDMSSTTDSDNTNRANLDGIAGDLRAEMLEEHERSQAAGAPGQPPGSGSPHRGSFTLGGRRASRRGLGFARGLSANMGRRDSTRSETSLDMENRAMQLSEQARVMQDVISMQVATLQERTDKVYAMLTTKLGRVR</sequence>
<dbReference type="InterPro" id="IPR000595">
    <property type="entry name" value="cNMP-bd_dom"/>
</dbReference>
<dbReference type="InterPro" id="IPR018490">
    <property type="entry name" value="cNMP-bd_dom_sf"/>
</dbReference>
<name>A0A9W7GH25_9STRA</name>
<feature type="compositionally biased region" description="Low complexity" evidence="7">
    <location>
        <begin position="790"/>
        <end position="804"/>
    </location>
</feature>
<organism evidence="10 11">
    <name type="scientific">Triparma columacea</name>
    <dbReference type="NCBI Taxonomy" id="722753"/>
    <lineage>
        <taxon>Eukaryota</taxon>
        <taxon>Sar</taxon>
        <taxon>Stramenopiles</taxon>
        <taxon>Ochrophyta</taxon>
        <taxon>Bolidophyceae</taxon>
        <taxon>Parmales</taxon>
        <taxon>Triparmaceae</taxon>
        <taxon>Triparma</taxon>
    </lineage>
</organism>
<feature type="region of interest" description="Disordered" evidence="7">
    <location>
        <begin position="786"/>
        <end position="844"/>
    </location>
</feature>
<evidence type="ECO:0000259" key="9">
    <source>
        <dbReference type="PROSITE" id="PS50042"/>
    </source>
</evidence>
<feature type="region of interest" description="Disordered" evidence="7">
    <location>
        <begin position="724"/>
        <end position="771"/>
    </location>
</feature>
<dbReference type="PROSITE" id="PS00888">
    <property type="entry name" value="CNMP_BINDING_1"/>
    <property type="match status" value="1"/>
</dbReference>
<evidence type="ECO:0000313" key="10">
    <source>
        <dbReference type="EMBL" id="GMI43954.1"/>
    </source>
</evidence>
<feature type="compositionally biased region" description="Polar residues" evidence="7">
    <location>
        <begin position="758"/>
        <end position="769"/>
    </location>
</feature>
<dbReference type="GO" id="GO:0003254">
    <property type="term" value="P:regulation of membrane depolarization"/>
    <property type="evidence" value="ECO:0007669"/>
    <property type="project" value="TreeGrafter"/>
</dbReference>
<gene>
    <name evidence="10" type="ORF">TrCOL_g7098</name>
</gene>
<protein>
    <recommendedName>
        <fullName evidence="9">Cyclic nucleotide-binding domain-containing protein</fullName>
    </recommendedName>
</protein>
<evidence type="ECO:0000256" key="5">
    <source>
        <dbReference type="ARBA" id="ARBA00023065"/>
    </source>
</evidence>
<dbReference type="Gene3D" id="2.60.120.10">
    <property type="entry name" value="Jelly Rolls"/>
    <property type="match status" value="1"/>
</dbReference>
<keyword evidence="4 8" id="KW-1133">Transmembrane helix</keyword>
<accession>A0A9W7GH25</accession>
<feature type="transmembrane region" description="Helical" evidence="8">
    <location>
        <begin position="138"/>
        <end position="158"/>
    </location>
</feature>
<dbReference type="GO" id="GO:0098855">
    <property type="term" value="C:HCN channel complex"/>
    <property type="evidence" value="ECO:0007669"/>
    <property type="project" value="TreeGrafter"/>
</dbReference>
<dbReference type="GO" id="GO:0005249">
    <property type="term" value="F:voltage-gated potassium channel activity"/>
    <property type="evidence" value="ECO:0007669"/>
    <property type="project" value="TreeGrafter"/>
</dbReference>
<evidence type="ECO:0000256" key="7">
    <source>
        <dbReference type="SAM" id="MobiDB-lite"/>
    </source>
</evidence>
<evidence type="ECO:0000256" key="4">
    <source>
        <dbReference type="ARBA" id="ARBA00022989"/>
    </source>
</evidence>
<dbReference type="InterPro" id="IPR018488">
    <property type="entry name" value="cNMP-bd_CS"/>
</dbReference>
<dbReference type="SMART" id="SM00100">
    <property type="entry name" value="cNMP"/>
    <property type="match status" value="1"/>
</dbReference>
<feature type="compositionally biased region" description="Basic and acidic residues" evidence="7">
    <location>
        <begin position="1"/>
        <end position="16"/>
    </location>
</feature>
<dbReference type="PROSITE" id="PS50042">
    <property type="entry name" value="CNMP_BINDING_3"/>
    <property type="match status" value="1"/>
</dbReference>
<feature type="region of interest" description="Disordered" evidence="7">
    <location>
        <begin position="1"/>
        <end position="26"/>
    </location>
</feature>
<dbReference type="InterPro" id="IPR051413">
    <property type="entry name" value="K/Na_HCN_channel"/>
</dbReference>
<dbReference type="SUPFAM" id="SSF81324">
    <property type="entry name" value="Voltage-gated potassium channels"/>
    <property type="match status" value="1"/>
</dbReference>
<dbReference type="GO" id="GO:0035725">
    <property type="term" value="P:sodium ion transmembrane transport"/>
    <property type="evidence" value="ECO:0007669"/>
    <property type="project" value="TreeGrafter"/>
</dbReference>
<dbReference type="PANTHER" id="PTHR45689:SF13">
    <property type="entry name" value="CYCLIC NUCLEOTIDE-BINDING DOMAIN-CONTAINING PROTEIN"/>
    <property type="match status" value="1"/>
</dbReference>
<evidence type="ECO:0000313" key="11">
    <source>
        <dbReference type="Proteomes" id="UP001165065"/>
    </source>
</evidence>
<evidence type="ECO:0000256" key="8">
    <source>
        <dbReference type="SAM" id="Phobius"/>
    </source>
</evidence>
<dbReference type="Proteomes" id="UP001165065">
    <property type="component" value="Unassembled WGS sequence"/>
</dbReference>
<proteinExistence type="predicted"/>
<dbReference type="Pfam" id="PF00027">
    <property type="entry name" value="cNMP_binding"/>
    <property type="match status" value="1"/>
</dbReference>
<evidence type="ECO:0000256" key="2">
    <source>
        <dbReference type="ARBA" id="ARBA00022448"/>
    </source>
</evidence>
<feature type="transmembrane region" description="Helical" evidence="8">
    <location>
        <begin position="103"/>
        <end position="126"/>
    </location>
</feature>
<dbReference type="Pfam" id="PF00520">
    <property type="entry name" value="Ion_trans"/>
    <property type="match status" value="1"/>
</dbReference>
<feature type="domain" description="Cyclic nucleotide-binding" evidence="9">
    <location>
        <begin position="497"/>
        <end position="631"/>
    </location>
</feature>
<reference evidence="11" key="1">
    <citation type="journal article" date="2023" name="Commun. Biol.">
        <title>Genome analysis of Parmales, the sister group of diatoms, reveals the evolutionary specialization of diatoms from phago-mixotrophs to photoautotrophs.</title>
        <authorList>
            <person name="Ban H."/>
            <person name="Sato S."/>
            <person name="Yoshikawa S."/>
            <person name="Yamada K."/>
            <person name="Nakamura Y."/>
            <person name="Ichinomiya M."/>
            <person name="Sato N."/>
            <person name="Blanc-Mathieu R."/>
            <person name="Endo H."/>
            <person name="Kuwata A."/>
            <person name="Ogata H."/>
        </authorList>
    </citation>
    <scope>NUCLEOTIDE SEQUENCE [LARGE SCALE GENOMIC DNA]</scope>
</reference>
<keyword evidence="5" id="KW-0406">Ion transport</keyword>
<dbReference type="Gene3D" id="1.10.287.630">
    <property type="entry name" value="Helix hairpin bin"/>
    <property type="match status" value="1"/>
</dbReference>
<dbReference type="OrthoDB" id="421226at2759"/>
<keyword evidence="3 8" id="KW-0812">Transmembrane</keyword>
<dbReference type="InterPro" id="IPR014710">
    <property type="entry name" value="RmlC-like_jellyroll"/>
</dbReference>
<dbReference type="InterPro" id="IPR005821">
    <property type="entry name" value="Ion_trans_dom"/>
</dbReference>
<evidence type="ECO:0000256" key="1">
    <source>
        <dbReference type="ARBA" id="ARBA00004141"/>
    </source>
</evidence>
<keyword evidence="2" id="KW-0813">Transport</keyword>
<evidence type="ECO:0000256" key="3">
    <source>
        <dbReference type="ARBA" id="ARBA00022692"/>
    </source>
</evidence>
<feature type="compositionally biased region" description="Low complexity" evidence="7">
    <location>
        <begin position="811"/>
        <end position="829"/>
    </location>
</feature>
<feature type="compositionally biased region" description="Basic and acidic residues" evidence="7">
    <location>
        <begin position="730"/>
        <end position="740"/>
    </location>
</feature>